<evidence type="ECO:0000313" key="1">
    <source>
        <dbReference type="EMBL" id="KAJ1673785.1"/>
    </source>
</evidence>
<keyword evidence="2" id="KW-1185">Reference proteome</keyword>
<evidence type="ECO:0000313" key="2">
    <source>
        <dbReference type="Proteomes" id="UP001145114"/>
    </source>
</evidence>
<dbReference type="EMBL" id="JAMZIH010006568">
    <property type="protein sequence ID" value="KAJ1673785.1"/>
    <property type="molecule type" value="Genomic_DNA"/>
</dbReference>
<sequence length="238" mass="27164">MVAVTTQQHQQHQQHQQQQQQQKQQLVPPLSSYIHTSTAVVTKAPTVSDNEQPSHSSLVISKPVSGSAATEEKEEAIISKKHKGIRAPLAWDKLKSLIDSHSDNVEQFLGRSYETQQMYERHIKAVKANYGSVANYLTSHTLADFIRTEERPRSSSILPEDLYITLNDFPYSLADAAEHWVMWSRKRLEPGFNPPPIVLDIIRDKFGSSIEWRYMVNPPALQSVKELYHAHLFIKRLG</sequence>
<accession>A0ACC1HCS9</accession>
<protein>
    <submittedName>
        <fullName evidence="1">Uncharacterized protein</fullName>
    </submittedName>
</protein>
<dbReference type="Proteomes" id="UP001145114">
    <property type="component" value="Unassembled WGS sequence"/>
</dbReference>
<organism evidence="1 2">
    <name type="scientific">Spiromyces aspiralis</name>
    <dbReference type="NCBI Taxonomy" id="68401"/>
    <lineage>
        <taxon>Eukaryota</taxon>
        <taxon>Fungi</taxon>
        <taxon>Fungi incertae sedis</taxon>
        <taxon>Zoopagomycota</taxon>
        <taxon>Kickxellomycotina</taxon>
        <taxon>Kickxellomycetes</taxon>
        <taxon>Kickxellales</taxon>
        <taxon>Kickxellaceae</taxon>
        <taxon>Spiromyces</taxon>
    </lineage>
</organism>
<gene>
    <name evidence="1" type="ORF">EV182_004562</name>
</gene>
<comment type="caution">
    <text evidence="1">The sequence shown here is derived from an EMBL/GenBank/DDBJ whole genome shotgun (WGS) entry which is preliminary data.</text>
</comment>
<proteinExistence type="predicted"/>
<name>A0ACC1HCS9_9FUNG</name>
<reference evidence="1" key="1">
    <citation type="submission" date="2022-06" db="EMBL/GenBank/DDBJ databases">
        <title>Phylogenomic reconstructions and comparative analyses of Kickxellomycotina fungi.</title>
        <authorList>
            <person name="Reynolds N.K."/>
            <person name="Stajich J.E."/>
            <person name="Barry K."/>
            <person name="Grigoriev I.V."/>
            <person name="Crous P."/>
            <person name="Smith M.E."/>
        </authorList>
    </citation>
    <scope>NUCLEOTIDE SEQUENCE</scope>
    <source>
        <strain evidence="1">RSA 2271</strain>
    </source>
</reference>